<keyword evidence="2" id="KW-0808">Transferase</keyword>
<dbReference type="PANTHER" id="PTHR43095:SF5">
    <property type="entry name" value="XYLULOSE KINASE"/>
    <property type="match status" value="1"/>
</dbReference>
<feature type="domain" description="Carbohydrate kinase FGGY N-terminal" evidence="4">
    <location>
        <begin position="5"/>
        <end position="229"/>
    </location>
</feature>
<dbReference type="InterPro" id="IPR018484">
    <property type="entry name" value="FGGY_N"/>
</dbReference>
<dbReference type="EMBL" id="JAHLFV010000130">
    <property type="protein sequence ID" value="MBU3850000.1"/>
    <property type="molecule type" value="Genomic_DNA"/>
</dbReference>
<dbReference type="AlphaFoldDB" id="A0A9E2L1I6"/>
<evidence type="ECO:0000313" key="5">
    <source>
        <dbReference type="EMBL" id="MBU3850000.1"/>
    </source>
</evidence>
<dbReference type="PANTHER" id="PTHR43095">
    <property type="entry name" value="SUGAR KINASE"/>
    <property type="match status" value="1"/>
</dbReference>
<protein>
    <recommendedName>
        <fullName evidence="4">Carbohydrate kinase FGGY N-terminal domain-containing protein</fullName>
    </recommendedName>
</protein>
<dbReference type="GO" id="GO:0005975">
    <property type="term" value="P:carbohydrate metabolic process"/>
    <property type="evidence" value="ECO:0007669"/>
    <property type="project" value="InterPro"/>
</dbReference>
<keyword evidence="3" id="KW-0418">Kinase</keyword>
<organism evidence="5 6">
    <name type="scientific">Candidatus Treponema excrementipullorum</name>
    <dbReference type="NCBI Taxonomy" id="2838768"/>
    <lineage>
        <taxon>Bacteria</taxon>
        <taxon>Pseudomonadati</taxon>
        <taxon>Spirochaetota</taxon>
        <taxon>Spirochaetia</taxon>
        <taxon>Spirochaetales</taxon>
        <taxon>Treponemataceae</taxon>
        <taxon>Treponema</taxon>
    </lineage>
</organism>
<dbReference type="Proteomes" id="UP000823914">
    <property type="component" value="Unassembled WGS sequence"/>
</dbReference>
<reference evidence="5" key="1">
    <citation type="journal article" date="2021" name="PeerJ">
        <title>Extensive microbial diversity within the chicken gut microbiome revealed by metagenomics and culture.</title>
        <authorList>
            <person name="Gilroy R."/>
            <person name="Ravi A."/>
            <person name="Getino M."/>
            <person name="Pursley I."/>
            <person name="Horton D.L."/>
            <person name="Alikhan N.F."/>
            <person name="Baker D."/>
            <person name="Gharbi K."/>
            <person name="Hall N."/>
            <person name="Watson M."/>
            <person name="Adriaenssens E.M."/>
            <person name="Foster-Nyarko E."/>
            <person name="Jarju S."/>
            <person name="Secka A."/>
            <person name="Antonio M."/>
            <person name="Oren A."/>
            <person name="Chaudhuri R.R."/>
            <person name="La Ragione R."/>
            <person name="Hildebrand F."/>
            <person name="Pallen M.J."/>
        </authorList>
    </citation>
    <scope>NUCLEOTIDE SEQUENCE</scope>
    <source>
        <strain evidence="5">Gambia15-2214</strain>
    </source>
</reference>
<reference evidence="5" key="2">
    <citation type="submission" date="2021-04" db="EMBL/GenBank/DDBJ databases">
        <authorList>
            <person name="Gilroy R."/>
        </authorList>
    </citation>
    <scope>NUCLEOTIDE SEQUENCE</scope>
    <source>
        <strain evidence="5">Gambia15-2214</strain>
    </source>
</reference>
<dbReference type="Pfam" id="PF00370">
    <property type="entry name" value="FGGY_N"/>
    <property type="match status" value="1"/>
</dbReference>
<dbReference type="GO" id="GO:0016301">
    <property type="term" value="F:kinase activity"/>
    <property type="evidence" value="ECO:0007669"/>
    <property type="project" value="UniProtKB-KW"/>
</dbReference>
<evidence type="ECO:0000256" key="1">
    <source>
        <dbReference type="ARBA" id="ARBA00009156"/>
    </source>
</evidence>
<dbReference type="InterPro" id="IPR043129">
    <property type="entry name" value="ATPase_NBD"/>
</dbReference>
<accession>A0A9E2L1I6</accession>
<sequence length="421" mass="45937">MSKVLLCVDIGTSSLKTAFITPEGNVLSYARVGFSGSGVRGEKQAQPIPFDGSLWITALQKAFSQLRTDSPQAELLGVCISGNGPTLATESGKVLLWNHSIPSHIQEQVFKELAPTLRSSIFIPRLKLFQTVFSRQWQSSSVILSGPEYLIWRLTDTAATILPEQRYTQAYWTEQHLSQADIDKKKLPPFVSPGTMAGGVTQEASTRTGIPQGTPVFCGAPDFIVALIGTNTLHPGAICDRAGSSEGINLCLAINPTEIIQNYGIEGLRILPSVIPDLWNASVLLPSSGSQFSALKRAVAPHMDYPHFVEALLRDPSLDKKSFFYMEDIALKVKDGFEKLSLLAHLTGTPLPTTLCTAGGQAKNPRWLEYKSRVMHIPIETTTCPDSELMGDAILAYTHMGLFSNLQEGAEKLVQTACRYE</sequence>
<evidence type="ECO:0000256" key="2">
    <source>
        <dbReference type="ARBA" id="ARBA00022679"/>
    </source>
</evidence>
<dbReference type="Gene3D" id="3.30.420.40">
    <property type="match status" value="2"/>
</dbReference>
<dbReference type="SUPFAM" id="SSF53067">
    <property type="entry name" value="Actin-like ATPase domain"/>
    <property type="match status" value="2"/>
</dbReference>
<dbReference type="InterPro" id="IPR050406">
    <property type="entry name" value="FGGY_Carb_Kinase"/>
</dbReference>
<evidence type="ECO:0000259" key="4">
    <source>
        <dbReference type="Pfam" id="PF00370"/>
    </source>
</evidence>
<name>A0A9E2L1I6_9SPIR</name>
<evidence type="ECO:0000256" key="3">
    <source>
        <dbReference type="ARBA" id="ARBA00022777"/>
    </source>
</evidence>
<gene>
    <name evidence="5" type="ORF">IAA16_05500</name>
</gene>
<evidence type="ECO:0000313" key="6">
    <source>
        <dbReference type="Proteomes" id="UP000823914"/>
    </source>
</evidence>
<proteinExistence type="inferred from homology"/>
<comment type="caution">
    <text evidence="5">The sequence shown here is derived from an EMBL/GenBank/DDBJ whole genome shotgun (WGS) entry which is preliminary data.</text>
</comment>
<dbReference type="CDD" id="cd00366">
    <property type="entry name" value="ASKHA_NBD_FGGY"/>
    <property type="match status" value="1"/>
</dbReference>
<comment type="similarity">
    <text evidence="1">Belongs to the FGGY kinase family.</text>
</comment>